<comment type="catalytic activity">
    <reaction evidence="5 7">
        <text>AMP + ATP = 2 ADP</text>
        <dbReference type="Rhea" id="RHEA:12973"/>
        <dbReference type="ChEBI" id="CHEBI:30616"/>
        <dbReference type="ChEBI" id="CHEBI:456215"/>
        <dbReference type="ChEBI" id="CHEBI:456216"/>
        <dbReference type="EC" id="2.7.4.3"/>
    </reaction>
</comment>
<dbReference type="NCBIfam" id="TIGR01351">
    <property type="entry name" value="adk"/>
    <property type="match status" value="1"/>
</dbReference>
<dbReference type="InterPro" id="IPR006259">
    <property type="entry name" value="Adenyl_kin_sub"/>
</dbReference>
<evidence type="ECO:0000256" key="5">
    <source>
        <dbReference type="HAMAP-Rule" id="MF_00235"/>
    </source>
</evidence>
<sequence length="217" mass="24891">MNIVILGAPGSGKGTQSELLANKLNLFYFQTGELARELAKKDKRIREIVDSGRLIPKEEMTMYALDNLKESKSNYKDILFEGFPRFISQYEALEKFLELKGDGIDAVISLDISEREAVRRLSARRICENCGEIYNLITTPPPEEGKCGNCGGKLVQRADDKPESIKVRFSYYKDNTEKLIDYLDRKKKLIRIDGERPIEVIFKDILQKLKVKDARKH</sequence>
<dbReference type="InterPro" id="IPR007862">
    <property type="entry name" value="Adenylate_kinase_lid-dom"/>
</dbReference>
<keyword evidence="1 5" id="KW-0808">Transferase</keyword>
<feature type="binding site" evidence="5">
    <location>
        <position position="36"/>
    </location>
    <ligand>
        <name>AMP</name>
        <dbReference type="ChEBI" id="CHEBI:456215"/>
    </ligand>
</feature>
<keyword evidence="5 7" id="KW-0067">ATP-binding</keyword>
<name>A0A0H4TEV2_9BACT</name>
<feature type="binding site" evidence="5">
    <location>
        <position position="31"/>
    </location>
    <ligand>
        <name>AMP</name>
        <dbReference type="ChEBI" id="CHEBI:456215"/>
    </ligand>
</feature>
<feature type="binding site" evidence="5">
    <location>
        <begin position="133"/>
        <end position="134"/>
    </location>
    <ligand>
        <name>ATP</name>
        <dbReference type="ChEBI" id="CHEBI:30616"/>
    </ligand>
</feature>
<dbReference type="SUPFAM" id="SSF57774">
    <property type="entry name" value="Microbial and mitochondrial ADK, insert 'zinc finger' domain"/>
    <property type="match status" value="1"/>
</dbReference>
<evidence type="ECO:0000256" key="1">
    <source>
        <dbReference type="ARBA" id="ARBA00022679"/>
    </source>
</evidence>
<dbReference type="InterPro" id="IPR000850">
    <property type="entry name" value="Adenylat/UMP-CMP_kin"/>
</dbReference>
<keyword evidence="3 5" id="KW-0547">Nucleotide-binding</keyword>
<feature type="binding site" evidence="5">
    <location>
        <position position="150"/>
    </location>
    <ligand>
        <name>Zn(2+)</name>
        <dbReference type="ChEBI" id="CHEBI:29105"/>
        <note>structural</note>
    </ligand>
</feature>
<comment type="domain">
    <text evidence="5">Consists of three domains, a large central CORE domain and two small peripheral domains, NMPbind and LID, which undergo movements during catalysis. The LID domain closes over the site of phosphoryl transfer upon ATP binding. Assembling and dissambling the active center during each catalytic cycle provides an effective means to prevent ATP hydrolysis. Some bacteria have evolved a zinc-coordinating structure that stabilizes the LID domain.</text>
</comment>
<dbReference type="CDD" id="cd01428">
    <property type="entry name" value="ADK"/>
    <property type="match status" value="1"/>
</dbReference>
<keyword evidence="5" id="KW-0862">Zinc</keyword>
<comment type="subunit">
    <text evidence="5 7">Monomer.</text>
</comment>
<dbReference type="Gene3D" id="3.40.50.300">
    <property type="entry name" value="P-loop containing nucleotide triphosphate hydrolases"/>
    <property type="match status" value="1"/>
</dbReference>
<gene>
    <name evidence="5" type="primary">adk</name>
</gene>
<reference evidence="9" key="1">
    <citation type="journal article" date="2015" name="ISME J.">
        <title>Aquifer environment selects for microbial species cohorts in sediment and groundwater.</title>
        <authorList>
            <person name="Hug L.A."/>
            <person name="Thomas B.C."/>
            <person name="Brown C.T."/>
            <person name="Frischkorn K.R."/>
            <person name="Williams K.H."/>
            <person name="Tringe S.G."/>
            <person name="Banfield J.F."/>
        </authorList>
    </citation>
    <scope>NUCLEOTIDE SEQUENCE</scope>
</reference>
<evidence type="ECO:0000256" key="7">
    <source>
        <dbReference type="RuleBase" id="RU003331"/>
    </source>
</evidence>
<feature type="binding site" evidence="5">
    <location>
        <position position="89"/>
    </location>
    <ligand>
        <name>AMP</name>
        <dbReference type="ChEBI" id="CHEBI:456215"/>
    </ligand>
</feature>
<dbReference type="GO" id="GO:0005737">
    <property type="term" value="C:cytoplasm"/>
    <property type="evidence" value="ECO:0007669"/>
    <property type="project" value="UniProtKB-SubCell"/>
</dbReference>
<feature type="binding site" evidence="5">
    <location>
        <begin position="53"/>
        <end position="55"/>
    </location>
    <ligand>
        <name>AMP</name>
        <dbReference type="ChEBI" id="CHEBI:456215"/>
    </ligand>
</feature>
<feature type="binding site" evidence="5">
    <location>
        <position position="196"/>
    </location>
    <ligand>
        <name>ATP</name>
        <dbReference type="ChEBI" id="CHEBI:30616"/>
    </ligand>
</feature>
<evidence type="ECO:0000256" key="6">
    <source>
        <dbReference type="RuleBase" id="RU003330"/>
    </source>
</evidence>
<feature type="binding site" evidence="5">
    <location>
        <position position="147"/>
    </location>
    <ligand>
        <name>Zn(2+)</name>
        <dbReference type="ChEBI" id="CHEBI:29105"/>
        <note>structural</note>
    </ligand>
</feature>
<keyword evidence="4 5" id="KW-0418">Kinase</keyword>
<evidence type="ECO:0000256" key="2">
    <source>
        <dbReference type="ARBA" id="ARBA00022727"/>
    </source>
</evidence>
<keyword evidence="2 5" id="KW-0545">Nucleotide biosynthesis</keyword>
<dbReference type="InterPro" id="IPR027417">
    <property type="entry name" value="P-loop_NTPase"/>
</dbReference>
<comment type="subcellular location">
    <subcellularLocation>
        <location evidence="5 7">Cytoplasm</location>
    </subcellularLocation>
</comment>
<dbReference type="Pfam" id="PF05191">
    <property type="entry name" value="ADK_lid"/>
    <property type="match status" value="1"/>
</dbReference>
<accession>A0A0H4TEV2</accession>
<dbReference type="GO" id="GO:0004017">
    <property type="term" value="F:AMP kinase activity"/>
    <property type="evidence" value="ECO:0007669"/>
    <property type="project" value="UniProtKB-UniRule"/>
</dbReference>
<dbReference type="AlphaFoldDB" id="A0A0H4TEV2"/>
<feature type="domain" description="Adenylate kinase active site lid" evidence="8">
    <location>
        <begin position="124"/>
        <end position="159"/>
    </location>
</feature>
<keyword evidence="5" id="KW-0479">Metal-binding</keyword>
<keyword evidence="5" id="KW-0963">Cytoplasm</keyword>
<dbReference type="UniPathway" id="UPA00588">
    <property type="reaction ID" value="UER00649"/>
</dbReference>
<feature type="binding site" evidence="5">
    <location>
        <position position="124"/>
    </location>
    <ligand>
        <name>ATP</name>
        <dbReference type="ChEBI" id="CHEBI:30616"/>
    </ligand>
</feature>
<feature type="binding site" evidence="5">
    <location>
        <position position="168"/>
    </location>
    <ligand>
        <name>AMP</name>
        <dbReference type="ChEBI" id="CHEBI:456215"/>
    </ligand>
</feature>
<dbReference type="EMBL" id="KT007080">
    <property type="protein sequence ID" value="AKQ05530.1"/>
    <property type="molecule type" value="Genomic_DNA"/>
</dbReference>
<dbReference type="GO" id="GO:0005524">
    <property type="term" value="F:ATP binding"/>
    <property type="evidence" value="ECO:0007669"/>
    <property type="project" value="UniProtKB-UniRule"/>
</dbReference>
<dbReference type="PANTHER" id="PTHR23359">
    <property type="entry name" value="NUCLEOTIDE KINASE"/>
    <property type="match status" value="1"/>
</dbReference>
<comment type="similarity">
    <text evidence="5 6">Belongs to the adenylate kinase family.</text>
</comment>
<feature type="binding site" evidence="5">
    <location>
        <position position="157"/>
    </location>
    <ligand>
        <name>AMP</name>
        <dbReference type="ChEBI" id="CHEBI:456215"/>
    </ligand>
</feature>
<feature type="binding site" evidence="5">
    <location>
        <begin position="10"/>
        <end position="15"/>
    </location>
    <ligand>
        <name>ATP</name>
        <dbReference type="ChEBI" id="CHEBI:30616"/>
    </ligand>
</feature>
<comment type="function">
    <text evidence="5">Catalyzes the reversible transfer of the terminal phosphate group between ATP and AMP. Plays an important role in cellular energy homeostasis and in adenine nucleotide metabolism.</text>
</comment>
<dbReference type="GO" id="GO:0008270">
    <property type="term" value="F:zinc ion binding"/>
    <property type="evidence" value="ECO:0007669"/>
    <property type="project" value="UniProtKB-UniRule"/>
</dbReference>
<comment type="pathway">
    <text evidence="5">Purine metabolism; AMP biosynthesis via salvage pathway; AMP from ADP: step 1/1.</text>
</comment>
<evidence type="ECO:0000259" key="8">
    <source>
        <dbReference type="Pfam" id="PF05191"/>
    </source>
</evidence>
<comment type="caution">
    <text evidence="5">Lacks conserved residue(s) required for the propagation of feature annotation.</text>
</comment>
<evidence type="ECO:0000256" key="4">
    <source>
        <dbReference type="ARBA" id="ARBA00022777"/>
    </source>
</evidence>
<feature type="binding site" evidence="5">
    <location>
        <position position="130"/>
    </location>
    <ligand>
        <name>Zn(2+)</name>
        <dbReference type="ChEBI" id="CHEBI:29105"/>
        <note>structural</note>
    </ligand>
</feature>
<feature type="binding site" evidence="5">
    <location>
        <position position="127"/>
    </location>
    <ligand>
        <name>Zn(2+)</name>
        <dbReference type="ChEBI" id="CHEBI:29105"/>
        <note>structural</note>
    </ligand>
</feature>
<protein>
    <recommendedName>
        <fullName evidence="5 7">Adenylate kinase</fullName>
        <shortName evidence="5">AK</shortName>
        <ecNumber evidence="5 7">2.7.4.3</ecNumber>
    </recommendedName>
    <alternativeName>
        <fullName evidence="5">ATP-AMP transphosphorylase</fullName>
    </alternativeName>
    <alternativeName>
        <fullName evidence="5">ATP:AMP phosphotransferase</fullName>
    </alternativeName>
    <alternativeName>
        <fullName evidence="5">Adenylate monophosphate kinase</fullName>
    </alternativeName>
</protein>
<dbReference type="InterPro" id="IPR036193">
    <property type="entry name" value="ADK_active_lid_dom_sf"/>
</dbReference>
<dbReference type="PRINTS" id="PR00094">
    <property type="entry name" value="ADENYLTKNASE"/>
</dbReference>
<evidence type="ECO:0000313" key="9">
    <source>
        <dbReference type="EMBL" id="AKQ05530.1"/>
    </source>
</evidence>
<dbReference type="HAMAP" id="MF_00235">
    <property type="entry name" value="Adenylate_kinase_Adk"/>
    <property type="match status" value="1"/>
</dbReference>
<dbReference type="EC" id="2.7.4.3" evidence="5 7"/>
<feature type="binding site" evidence="5">
    <location>
        <begin position="82"/>
        <end position="85"/>
    </location>
    <ligand>
        <name>AMP</name>
        <dbReference type="ChEBI" id="CHEBI:456215"/>
    </ligand>
</feature>
<evidence type="ECO:0000256" key="3">
    <source>
        <dbReference type="ARBA" id="ARBA00022741"/>
    </source>
</evidence>
<feature type="region of interest" description="LID" evidence="5">
    <location>
        <begin position="123"/>
        <end position="160"/>
    </location>
</feature>
<dbReference type="GO" id="GO:0044209">
    <property type="term" value="P:AMP salvage"/>
    <property type="evidence" value="ECO:0007669"/>
    <property type="project" value="UniProtKB-UniRule"/>
</dbReference>
<dbReference type="SUPFAM" id="SSF52540">
    <property type="entry name" value="P-loop containing nucleoside triphosphate hydrolases"/>
    <property type="match status" value="1"/>
</dbReference>
<proteinExistence type="inferred from homology"/>
<dbReference type="Pfam" id="PF00406">
    <property type="entry name" value="ADK"/>
    <property type="match status" value="1"/>
</dbReference>
<organism evidence="9">
    <name type="scientific">uncultured Microgenomates bacterium Rifle_16ft_4_minimus_24053</name>
    <dbReference type="NCBI Taxonomy" id="1665110"/>
    <lineage>
        <taxon>Bacteria</taxon>
        <taxon>Candidatus Microgenomatota</taxon>
        <taxon>environmental samples</taxon>
    </lineage>
</organism>